<dbReference type="EC" id="1.1.1.291" evidence="7"/>
<dbReference type="InterPro" id="IPR013328">
    <property type="entry name" value="6PGD_dom2"/>
</dbReference>
<dbReference type="PIRSF" id="PIRSF000103">
    <property type="entry name" value="HIBADH"/>
    <property type="match status" value="1"/>
</dbReference>
<dbReference type="Gene3D" id="3.40.50.720">
    <property type="entry name" value="NAD(P)-binding Rossmann-like Domain"/>
    <property type="match status" value="1"/>
</dbReference>
<feature type="domain" description="3-hydroxyisobutyrate dehydrogenase-like NAD-binding" evidence="6">
    <location>
        <begin position="165"/>
        <end position="284"/>
    </location>
</feature>
<evidence type="ECO:0000256" key="3">
    <source>
        <dbReference type="ARBA" id="ARBA00023027"/>
    </source>
</evidence>
<feature type="active site" evidence="4">
    <location>
        <position position="171"/>
    </location>
</feature>
<sequence>MSYKIGFIGLGQMGGRMCKRLIEGNDVIAFDVNKNRLKQVVDLGAKEAKSPKELAAYSDFILASLPDSNVVESVVFGQDGIIEGCQSGAVFIDLSSSRPASTQKIALELKKKNVSMLDAPVSRGVAAAEKGTLSMMVGGDAAVLEKCKPILQILATDIYHVGDIGAGHILKMLNNLVSSTCFIITAEALVLGAKAGLDPKLVNDVLNASSGRSYATEKRFPDYVFKNNLNSGFSIKLMHKDISMCLEFAQQMLVPLPVGSSVVQTYTTAMSQGRGDDDNLCMVEIMEKIVGVKVRT</sequence>
<dbReference type="Proteomes" id="UP000075670">
    <property type="component" value="Unassembled WGS sequence"/>
</dbReference>
<dbReference type="Gene3D" id="1.10.1040.10">
    <property type="entry name" value="N-(1-d-carboxylethyl)-l-norvaline Dehydrogenase, domain 2"/>
    <property type="match status" value="1"/>
</dbReference>
<dbReference type="PANTHER" id="PTHR22981:SF7">
    <property type="entry name" value="3-HYDROXYISOBUTYRATE DEHYDROGENASE, MITOCHONDRIAL"/>
    <property type="match status" value="1"/>
</dbReference>
<dbReference type="EMBL" id="LTBC01000007">
    <property type="protein sequence ID" value="KYH31786.1"/>
    <property type="molecule type" value="Genomic_DNA"/>
</dbReference>
<comment type="caution">
    <text evidence="7">The sequence shown here is derived from an EMBL/GenBank/DDBJ whole genome shotgun (WGS) entry which is preliminary data.</text>
</comment>
<dbReference type="InterPro" id="IPR015815">
    <property type="entry name" value="HIBADH-related"/>
</dbReference>
<accession>A0A151AVV7</accession>
<keyword evidence="8" id="KW-1185">Reference proteome</keyword>
<dbReference type="OrthoDB" id="9786703at2"/>
<evidence type="ECO:0000256" key="2">
    <source>
        <dbReference type="ARBA" id="ARBA00023002"/>
    </source>
</evidence>
<gene>
    <name evidence="7" type="ORF">MOMUL_19290</name>
</gene>
<evidence type="ECO:0000313" key="8">
    <source>
        <dbReference type="Proteomes" id="UP000075670"/>
    </source>
</evidence>
<feature type="domain" description="6-phosphogluconate dehydrogenase NADP-binding" evidence="5">
    <location>
        <begin position="4"/>
        <end position="162"/>
    </location>
</feature>
<dbReference type="Pfam" id="PF14833">
    <property type="entry name" value="NAD_binding_11"/>
    <property type="match status" value="1"/>
</dbReference>
<dbReference type="PATRIC" id="fig|1122241.3.peg.2052"/>
<evidence type="ECO:0000256" key="4">
    <source>
        <dbReference type="PIRSR" id="PIRSR000103-1"/>
    </source>
</evidence>
<dbReference type="SUPFAM" id="SSF51735">
    <property type="entry name" value="NAD(P)-binding Rossmann-fold domains"/>
    <property type="match status" value="1"/>
</dbReference>
<dbReference type="GO" id="GO:0043718">
    <property type="term" value="F:2-hydroxymethylglutarate dehydrogenase activity"/>
    <property type="evidence" value="ECO:0007669"/>
    <property type="project" value="UniProtKB-EC"/>
</dbReference>
<reference evidence="7 8" key="1">
    <citation type="submission" date="2016-02" db="EMBL/GenBank/DDBJ databases">
        <title>Genome sequence of Moorella mulderi DSM 14980.</title>
        <authorList>
            <person name="Poehlein A."/>
            <person name="Daniel R."/>
        </authorList>
    </citation>
    <scope>NUCLEOTIDE SEQUENCE [LARGE SCALE GENOMIC DNA]</scope>
    <source>
        <strain evidence="7 8">DSM 14980</strain>
    </source>
</reference>
<name>A0A151AVV7_9FIRM</name>
<evidence type="ECO:0000259" key="5">
    <source>
        <dbReference type="Pfam" id="PF03446"/>
    </source>
</evidence>
<evidence type="ECO:0000259" key="6">
    <source>
        <dbReference type="Pfam" id="PF14833"/>
    </source>
</evidence>
<dbReference type="AlphaFoldDB" id="A0A151AVV7"/>
<dbReference type="InterPro" id="IPR036291">
    <property type="entry name" value="NAD(P)-bd_dom_sf"/>
</dbReference>
<evidence type="ECO:0000313" key="7">
    <source>
        <dbReference type="EMBL" id="KYH31786.1"/>
    </source>
</evidence>
<dbReference type="Pfam" id="PF03446">
    <property type="entry name" value="NAD_binding_2"/>
    <property type="match status" value="1"/>
</dbReference>
<keyword evidence="3" id="KW-0520">NAD</keyword>
<keyword evidence="2 7" id="KW-0560">Oxidoreductase</keyword>
<dbReference type="InterPro" id="IPR006115">
    <property type="entry name" value="6PGDH_NADP-bd"/>
</dbReference>
<protein>
    <submittedName>
        <fullName evidence="7">2-(Hydroxymethyl)glutarate dehydrogenase</fullName>
        <ecNumber evidence="7">1.1.1.291</ecNumber>
    </submittedName>
</protein>
<comment type="similarity">
    <text evidence="1">Belongs to the HIBADH-related family.</text>
</comment>
<dbReference type="SUPFAM" id="SSF48179">
    <property type="entry name" value="6-phosphogluconate dehydrogenase C-terminal domain-like"/>
    <property type="match status" value="1"/>
</dbReference>
<dbReference type="GO" id="GO:0051287">
    <property type="term" value="F:NAD binding"/>
    <property type="evidence" value="ECO:0007669"/>
    <property type="project" value="InterPro"/>
</dbReference>
<organism evidence="7 8">
    <name type="scientific">Moorella mulderi DSM 14980</name>
    <dbReference type="NCBI Taxonomy" id="1122241"/>
    <lineage>
        <taxon>Bacteria</taxon>
        <taxon>Bacillati</taxon>
        <taxon>Bacillota</taxon>
        <taxon>Clostridia</taxon>
        <taxon>Neomoorellales</taxon>
        <taxon>Neomoorellaceae</taxon>
        <taxon>Neomoorella</taxon>
    </lineage>
</organism>
<dbReference type="InterPro" id="IPR029154">
    <property type="entry name" value="HIBADH-like_NADP-bd"/>
</dbReference>
<dbReference type="GO" id="GO:0050661">
    <property type="term" value="F:NADP binding"/>
    <property type="evidence" value="ECO:0007669"/>
    <property type="project" value="InterPro"/>
</dbReference>
<proteinExistence type="inferred from homology"/>
<evidence type="ECO:0000256" key="1">
    <source>
        <dbReference type="ARBA" id="ARBA00009080"/>
    </source>
</evidence>
<dbReference type="InterPro" id="IPR008927">
    <property type="entry name" value="6-PGluconate_DH-like_C_sf"/>
</dbReference>
<dbReference type="PANTHER" id="PTHR22981">
    <property type="entry name" value="3-HYDROXYISOBUTYRATE DEHYDROGENASE-RELATED"/>
    <property type="match status" value="1"/>
</dbReference>